<dbReference type="Pfam" id="PF20703">
    <property type="entry name" value="nSTAND1"/>
    <property type="match status" value="1"/>
</dbReference>
<dbReference type="PANTHER" id="PTHR47691:SF3">
    <property type="entry name" value="HTH-TYPE TRANSCRIPTIONAL REGULATOR RV0890C-RELATED"/>
    <property type="match status" value="1"/>
</dbReference>
<dbReference type="SUPFAM" id="SSF52540">
    <property type="entry name" value="P-loop containing nucleoside triphosphate hydrolases"/>
    <property type="match status" value="1"/>
</dbReference>
<organism evidence="4 5">
    <name type="scientific">Shewanella corallii</name>
    <dbReference type="NCBI Taxonomy" id="560080"/>
    <lineage>
        <taxon>Bacteria</taxon>
        <taxon>Pseudomonadati</taxon>
        <taxon>Pseudomonadota</taxon>
        <taxon>Gammaproteobacteria</taxon>
        <taxon>Alteromonadales</taxon>
        <taxon>Shewanellaceae</taxon>
        <taxon>Shewanella</taxon>
    </lineage>
</organism>
<feature type="domain" description="OmpR/PhoB-type" evidence="3">
    <location>
        <begin position="7"/>
        <end position="105"/>
    </location>
</feature>
<dbReference type="InterPro" id="IPR001867">
    <property type="entry name" value="OmpR/PhoB-type_DNA-bd"/>
</dbReference>
<keyword evidence="5" id="KW-1185">Reference proteome</keyword>
<dbReference type="EMBL" id="JAKIKT010000001">
    <property type="protein sequence ID" value="MCL2912218.1"/>
    <property type="molecule type" value="Genomic_DNA"/>
</dbReference>
<dbReference type="Gene3D" id="1.25.40.10">
    <property type="entry name" value="Tetratricopeptide repeat domain"/>
    <property type="match status" value="1"/>
</dbReference>
<sequence>MAYQMDRVEFGLGEWQVLPATNKLARHGRAKSVEPKAMEVLLLLCAHPGELVTTEQLLDSVWPAFESGDNPLHKVINQLRRALGDSASNPSYIETIRGKGYRILADIQLPQSPAPQSELASSWAGKSPFPGLQAYSPAYSDLFFGRERALDALLERIVRQVRYGRAFCLVLGPSGCGKSSLLQAGVLPKLAAPEGVDGVAVLSHVTVDFADVEQGMLFMAVASAMLDWELDDEGLFPDESAFSLSEKLRNNAAELLKDLKKRLPRVGPDMPRLALVVDRLEVLLTSRAHSRQDRTAFIELLETLAGSGAVLVLSACRNEFYPELVSFPTLSEGRARGAQFDLAQASRAELARMIRLPARAAGLEWQTDPESGLTLDELLVEEAANYPDALPMLQYTLEALYLGKQDNTLLVSCYQALGGLEGAIGQTAEQTISQLPKKDAEALPRVLSLLVSFREDEETLTSRSARFSALQTDAERRLVDALVTARLFVAHLYQGERCFRIAHEALLRRWHRASEWINQHQDALKSRARLSVHTRRWLDEKRSRNYLLPHGKPLQEAQELRADPLLVLTESEMTYIRESERRERLLQLSKIAIAASLLLLTCLSVYMGVQSQQAEQRATEKRLAAENLLGFMVGDFADKLRGIGRMDLLDGISNKALEYFSRPDWDEGVGFDARFQHGQTLEAIGEVAYSRGKTDEAKQALLTAREQLLALSKIQPENLKLLKTLGANAFWLGQLEYDNSDWDAARPWFKAYLDHSEAMVAAAPQDFDALLELSYAQSSLGSLALKRMDFDSATINFETALMTQERLLQLQPDNEQLLANTANTQSWLATSKVHLGQISAGIQLYEQIDAALERDKDAYIKDRRSYLLEKLADLYFYKSEVQKGKLALNTAFSLRYEVLKEDPNNLLWVYELAVLEVTRLLHGLIPVQDLNAISDIERRLNIDTTQLSAARQDKLAALLSYAKAEQYLLSGDDAEALAASLIAVDLLSSLHLETSADTSLLSDLSAAKMLLFTIEQSHFSQASKALCFEVEASLATMIDKSIEPRLLVPYIEALECLEEGQKLESLKQRLARQGELPSVYL</sequence>
<evidence type="ECO:0000259" key="3">
    <source>
        <dbReference type="PROSITE" id="PS51755"/>
    </source>
</evidence>
<name>A0ABT0N1B2_9GAMM</name>
<feature type="DNA-binding region" description="OmpR/PhoB-type" evidence="2">
    <location>
        <begin position="7"/>
        <end position="105"/>
    </location>
</feature>
<evidence type="ECO:0000256" key="1">
    <source>
        <dbReference type="ARBA" id="ARBA00023125"/>
    </source>
</evidence>
<dbReference type="RefSeq" id="WP_249247005.1">
    <property type="nucleotide sequence ID" value="NZ_JAKIKT010000001.1"/>
</dbReference>
<dbReference type="SMART" id="SM00862">
    <property type="entry name" value="Trans_reg_C"/>
    <property type="match status" value="1"/>
</dbReference>
<dbReference type="Pfam" id="PF00486">
    <property type="entry name" value="Trans_reg_C"/>
    <property type="match status" value="1"/>
</dbReference>
<reference evidence="4 5" key="1">
    <citation type="submission" date="2022-01" db="EMBL/GenBank/DDBJ databases">
        <title>Whole genome-based taxonomy of the Shewanellaceae.</title>
        <authorList>
            <person name="Martin-Rodriguez A.J."/>
        </authorList>
    </citation>
    <scope>NUCLEOTIDE SEQUENCE [LARGE SCALE GENOMIC DNA]</scope>
    <source>
        <strain evidence="4 5">DSM 21332</strain>
    </source>
</reference>
<dbReference type="InterPro" id="IPR027417">
    <property type="entry name" value="P-loop_NTPase"/>
</dbReference>
<dbReference type="InterPro" id="IPR049052">
    <property type="entry name" value="nSTAND1"/>
</dbReference>
<dbReference type="Proteomes" id="UP001202831">
    <property type="component" value="Unassembled WGS sequence"/>
</dbReference>
<proteinExistence type="predicted"/>
<accession>A0ABT0N1B2</accession>
<protein>
    <submittedName>
        <fullName evidence="4">Winged helix-turn-helix domain-containing protein</fullName>
    </submittedName>
</protein>
<dbReference type="PANTHER" id="PTHR47691">
    <property type="entry name" value="REGULATOR-RELATED"/>
    <property type="match status" value="1"/>
</dbReference>
<comment type="caution">
    <text evidence="4">The sequence shown here is derived from an EMBL/GenBank/DDBJ whole genome shotgun (WGS) entry which is preliminary data.</text>
</comment>
<evidence type="ECO:0000313" key="5">
    <source>
        <dbReference type="Proteomes" id="UP001202831"/>
    </source>
</evidence>
<dbReference type="Gene3D" id="1.10.10.10">
    <property type="entry name" value="Winged helix-like DNA-binding domain superfamily/Winged helix DNA-binding domain"/>
    <property type="match status" value="1"/>
</dbReference>
<dbReference type="InterPro" id="IPR016032">
    <property type="entry name" value="Sig_transdc_resp-reg_C-effctor"/>
</dbReference>
<dbReference type="SUPFAM" id="SSF46894">
    <property type="entry name" value="C-terminal effector domain of the bipartite response regulators"/>
    <property type="match status" value="1"/>
</dbReference>
<evidence type="ECO:0000313" key="4">
    <source>
        <dbReference type="EMBL" id="MCL2912218.1"/>
    </source>
</evidence>
<dbReference type="Gene3D" id="3.40.50.300">
    <property type="entry name" value="P-loop containing nucleotide triphosphate hydrolases"/>
    <property type="match status" value="1"/>
</dbReference>
<dbReference type="PROSITE" id="PS51755">
    <property type="entry name" value="OMPR_PHOB"/>
    <property type="match status" value="1"/>
</dbReference>
<evidence type="ECO:0000256" key="2">
    <source>
        <dbReference type="PROSITE-ProRule" id="PRU01091"/>
    </source>
</evidence>
<dbReference type="CDD" id="cd00383">
    <property type="entry name" value="trans_reg_C"/>
    <property type="match status" value="1"/>
</dbReference>
<dbReference type="InterPro" id="IPR036388">
    <property type="entry name" value="WH-like_DNA-bd_sf"/>
</dbReference>
<dbReference type="InterPro" id="IPR011990">
    <property type="entry name" value="TPR-like_helical_dom_sf"/>
</dbReference>
<gene>
    <name evidence="4" type="ORF">L2725_00230</name>
</gene>
<keyword evidence="1 2" id="KW-0238">DNA-binding</keyword>